<dbReference type="PANTHER" id="PTHR42978:SF6">
    <property type="entry name" value="QUORUM-QUENCHING LACTONASE YTNP-RELATED"/>
    <property type="match status" value="1"/>
</dbReference>
<keyword evidence="3 6" id="KW-0378">Hydrolase</keyword>
<dbReference type="Pfam" id="PF00753">
    <property type="entry name" value="Lactamase_B"/>
    <property type="match status" value="1"/>
</dbReference>
<dbReference type="InterPro" id="IPR051013">
    <property type="entry name" value="MBL_superfamily_lactonases"/>
</dbReference>
<comment type="similarity">
    <text evidence="1">Belongs to the metallo-beta-lactamase superfamily.</text>
</comment>
<dbReference type="EMBL" id="CP017105">
    <property type="protein sequence ID" value="APO71353.1"/>
    <property type="molecule type" value="Genomic_DNA"/>
</dbReference>
<geneLocation type="plasmid" evidence="7">
    <name>prgalie4872d</name>
</geneLocation>
<dbReference type="Proteomes" id="UP000184749">
    <property type="component" value="Plasmid pRgalIE4872d"/>
</dbReference>
<evidence type="ECO:0000256" key="4">
    <source>
        <dbReference type="ARBA" id="ARBA00022833"/>
    </source>
</evidence>
<sequence>MLGNHLTTRRKLLGAATIGLASPYLLSSNLVAPDGYAQDPVSQPESYRVNKIQLGAMKIVVVSDGRTIQNRPWETFGTDRPPEEVKMLLQQNFLPTEQFVVSYAPIIIDTGTEVILVDTGFGEDGRSNGAGKMLGALQAAGYSPDRITMVFLTHLHRDHIGGLREAGSETFAKARYAVNATEYDFWISDARVGTATEGNHLQVLERVKPVAAKTTFVTNQQTIAPGITAVSAPGHSPGHMILLVESEGRRLVISADTVVHYAVGLQRPNWEVRFDMDTAGAAVTRQKVLDMIATDRVPFIGYHMPHPSVGFLEKRTEGYRFEPASYQFDI</sequence>
<keyword evidence="4" id="KW-0862">Zinc</keyword>
<dbReference type="OrthoDB" id="9773738at2"/>
<organism evidence="6 7">
    <name type="scientific">Rhizobium gallicum</name>
    <dbReference type="NCBI Taxonomy" id="56730"/>
    <lineage>
        <taxon>Bacteria</taxon>
        <taxon>Pseudomonadati</taxon>
        <taxon>Pseudomonadota</taxon>
        <taxon>Alphaproteobacteria</taxon>
        <taxon>Hyphomicrobiales</taxon>
        <taxon>Rhizobiaceae</taxon>
        <taxon>Rhizobium/Agrobacterium group</taxon>
        <taxon>Rhizobium</taxon>
    </lineage>
</organism>
<dbReference type="InterPro" id="IPR001279">
    <property type="entry name" value="Metallo-B-lactamas"/>
</dbReference>
<evidence type="ECO:0000313" key="6">
    <source>
        <dbReference type="EMBL" id="APO71353.1"/>
    </source>
</evidence>
<dbReference type="SUPFAM" id="SSF56281">
    <property type="entry name" value="Metallo-hydrolase/oxidoreductase"/>
    <property type="match status" value="1"/>
</dbReference>
<evidence type="ECO:0000256" key="1">
    <source>
        <dbReference type="ARBA" id="ARBA00007749"/>
    </source>
</evidence>
<dbReference type="PANTHER" id="PTHR42978">
    <property type="entry name" value="QUORUM-QUENCHING LACTONASE YTNP-RELATED-RELATED"/>
    <property type="match status" value="1"/>
</dbReference>
<dbReference type="SMART" id="SM00849">
    <property type="entry name" value="Lactamase_B"/>
    <property type="match status" value="1"/>
</dbReference>
<evidence type="ECO:0000313" key="7">
    <source>
        <dbReference type="Proteomes" id="UP000184749"/>
    </source>
</evidence>
<dbReference type="AlphaFoldDB" id="A0A1L5NTX1"/>
<protein>
    <submittedName>
        <fullName evidence="6">Metallo-beta-lactamase family hydrolase protein</fullName>
    </submittedName>
</protein>
<name>A0A1L5NTX1_9HYPH</name>
<evidence type="ECO:0000259" key="5">
    <source>
        <dbReference type="SMART" id="SM00849"/>
    </source>
</evidence>
<evidence type="ECO:0000256" key="3">
    <source>
        <dbReference type="ARBA" id="ARBA00022801"/>
    </source>
</evidence>
<dbReference type="GO" id="GO:0016787">
    <property type="term" value="F:hydrolase activity"/>
    <property type="evidence" value="ECO:0007669"/>
    <property type="project" value="UniProtKB-KW"/>
</dbReference>
<accession>A0A1L5NTX1</accession>
<gene>
    <name evidence="6" type="ORF">IE4872_PD00823</name>
</gene>
<proteinExistence type="inferred from homology"/>
<dbReference type="GO" id="GO:0046872">
    <property type="term" value="F:metal ion binding"/>
    <property type="evidence" value="ECO:0007669"/>
    <property type="project" value="UniProtKB-KW"/>
</dbReference>
<keyword evidence="6" id="KW-0614">Plasmid</keyword>
<keyword evidence="2" id="KW-0479">Metal-binding</keyword>
<dbReference type="CDD" id="cd07720">
    <property type="entry name" value="OPHC2-like_MBL-fold"/>
    <property type="match status" value="1"/>
</dbReference>
<feature type="domain" description="Metallo-beta-lactamase" evidence="5">
    <location>
        <begin position="102"/>
        <end position="303"/>
    </location>
</feature>
<dbReference type="Gene3D" id="3.60.15.10">
    <property type="entry name" value="Ribonuclease Z/Hydroxyacylglutathione hydrolase-like"/>
    <property type="match status" value="1"/>
</dbReference>
<evidence type="ECO:0000256" key="2">
    <source>
        <dbReference type="ARBA" id="ARBA00022723"/>
    </source>
</evidence>
<reference evidence="6 7" key="1">
    <citation type="submission" date="2016-09" db="EMBL/GenBank/DDBJ databases">
        <title>The complete genome sequences of Rhizobium gallicum, symbiovars gallicum and phaseoli, symbionts associated to common bean (Phaseolus vulgaris).</title>
        <authorList>
            <person name="Bustos P."/>
            <person name="Santamaria R.I."/>
            <person name="Perez-Carrascal O.M."/>
            <person name="Juarez S."/>
            <person name="Lozano L."/>
            <person name="Martinez-Flores I."/>
            <person name="Martinez-Romero E."/>
            <person name="Cevallos M."/>
            <person name="Romero D."/>
            <person name="Davila G."/>
            <person name="Gonzalez V."/>
        </authorList>
    </citation>
    <scope>NUCLEOTIDE SEQUENCE [LARGE SCALE GENOMIC DNA]</scope>
    <source>
        <strain evidence="6 7">IE4872</strain>
        <plasmid evidence="7">prgalie4872d</plasmid>
    </source>
</reference>
<dbReference type="InterPro" id="IPR036866">
    <property type="entry name" value="RibonucZ/Hydroxyglut_hydro"/>
</dbReference>
<dbReference type="RefSeq" id="WP_074071677.1">
    <property type="nucleotide sequence ID" value="NZ_CP017105.1"/>
</dbReference>